<organism evidence="1 2">
    <name type="scientific">Candidatus Woesebacteria bacterium GW2011_GWA2_44_33</name>
    <dbReference type="NCBI Taxonomy" id="1618564"/>
    <lineage>
        <taxon>Bacteria</taxon>
        <taxon>Candidatus Woeseibacteriota</taxon>
    </lineage>
</organism>
<name>A0A0G1M619_9BACT</name>
<accession>A0A0G1M619</accession>
<evidence type="ECO:0000313" key="2">
    <source>
        <dbReference type="Proteomes" id="UP000034826"/>
    </source>
</evidence>
<gene>
    <name evidence="1" type="ORF">UW60_C0008G0021</name>
</gene>
<reference evidence="1 2" key="1">
    <citation type="journal article" date="2015" name="Nature">
        <title>rRNA introns, odd ribosomes, and small enigmatic genomes across a large radiation of phyla.</title>
        <authorList>
            <person name="Brown C.T."/>
            <person name="Hug L.A."/>
            <person name="Thomas B.C."/>
            <person name="Sharon I."/>
            <person name="Castelle C.J."/>
            <person name="Singh A."/>
            <person name="Wilkins M.J."/>
            <person name="Williams K.H."/>
            <person name="Banfield J.F."/>
        </authorList>
    </citation>
    <scope>NUCLEOTIDE SEQUENCE [LARGE SCALE GENOMIC DNA]</scope>
</reference>
<dbReference type="AlphaFoldDB" id="A0A0G1M619"/>
<comment type="caution">
    <text evidence="1">The sequence shown here is derived from an EMBL/GenBank/DDBJ whole genome shotgun (WGS) entry which is preliminary data.</text>
</comment>
<evidence type="ECO:0000313" key="1">
    <source>
        <dbReference type="EMBL" id="KKT67359.1"/>
    </source>
</evidence>
<dbReference type="Proteomes" id="UP000034826">
    <property type="component" value="Unassembled WGS sequence"/>
</dbReference>
<protein>
    <submittedName>
        <fullName evidence="1">Uncharacterized protein</fullName>
    </submittedName>
</protein>
<proteinExistence type="predicted"/>
<sequence>MTQSEKLEQLQAKLKVAEEKLAKAMKEQGEACGDACDWHDNNVYDLATSPTNTYQVFVDDLMREIRDLQKSTILLKPDSRRSFLPLVL</sequence>
<dbReference type="EMBL" id="LCIY01000008">
    <property type="protein sequence ID" value="KKT67359.1"/>
    <property type="molecule type" value="Genomic_DNA"/>
</dbReference>